<gene>
    <name evidence="1" type="ORF">MHPYR_180078</name>
</gene>
<sequence>MLTELPRWITHLHEAAVGQARLGSDMARQTRSDEAPMRFNSRASDALDRIHATLVRWAQDLTETRGVPYRRPRAVPVAFIGPLAADQVRADTPTEGVLMALWLARHVTAIAGDDAAALCLSEISACLGDAERVINRPQPPRLWGRCLSKIDGQDCAIAIYGRRDAIEVRCPKCKTEYNAESLFIRNINASEYMHFTREELIGNQRTQHDERYWSGIMGELDEFVHYKEFQRWVKDGTLKARRFRRPNGRCGFMRRNTDDIPEYLLADIRRVRRQRVNGKVGV</sequence>
<accession>A0A1Y5P543</accession>
<reference evidence="1" key="1">
    <citation type="submission" date="2016-03" db="EMBL/GenBank/DDBJ databases">
        <authorList>
            <person name="Ploux O."/>
        </authorList>
    </citation>
    <scope>NUCLEOTIDE SEQUENCE</scope>
    <source>
        <strain evidence="1">UC10</strain>
    </source>
</reference>
<evidence type="ECO:0000313" key="1">
    <source>
        <dbReference type="EMBL" id="SBS73824.1"/>
    </source>
</evidence>
<name>A0A1Y5P543_9MYCO</name>
<dbReference type="AlphaFoldDB" id="A0A1Y5P543"/>
<organism evidence="1">
    <name type="scientific">uncultured Mycobacterium sp</name>
    <dbReference type="NCBI Taxonomy" id="171292"/>
    <lineage>
        <taxon>Bacteria</taxon>
        <taxon>Bacillati</taxon>
        <taxon>Actinomycetota</taxon>
        <taxon>Actinomycetes</taxon>
        <taxon>Mycobacteriales</taxon>
        <taxon>Mycobacteriaceae</taxon>
        <taxon>Mycobacterium</taxon>
        <taxon>environmental samples</taxon>
    </lineage>
</organism>
<dbReference type="EMBL" id="FLQS01000010">
    <property type="protein sequence ID" value="SBS73824.1"/>
    <property type="molecule type" value="Genomic_DNA"/>
</dbReference>
<proteinExistence type="predicted"/>
<protein>
    <submittedName>
        <fullName evidence="1">Gp75 protein (Modular protein)</fullName>
    </submittedName>
</protein>